<dbReference type="AlphaFoldDB" id="A0A6J2V5Q0"/>
<dbReference type="Gene3D" id="1.10.1450.10">
    <property type="entry name" value="Tetraspanin"/>
    <property type="match status" value="1"/>
</dbReference>
<feature type="transmembrane region" description="Helical" evidence="7">
    <location>
        <begin position="75"/>
        <end position="96"/>
    </location>
</feature>
<evidence type="ECO:0000256" key="6">
    <source>
        <dbReference type="PIRSR" id="PIRSR002419-1"/>
    </source>
</evidence>
<dbReference type="PIRSF" id="PIRSF002419">
    <property type="entry name" value="Tetraspanin"/>
    <property type="match status" value="1"/>
</dbReference>
<gene>
    <name evidence="9" type="primary">LOC115809136</name>
</gene>
<dbReference type="PANTHER" id="PTHR19282:SF544">
    <property type="entry name" value="TETRASPANIN"/>
    <property type="match status" value="1"/>
</dbReference>
<evidence type="ECO:0000256" key="2">
    <source>
        <dbReference type="ARBA" id="ARBA00006840"/>
    </source>
</evidence>
<protein>
    <submittedName>
        <fullName evidence="9">Tetraspanin-8</fullName>
    </submittedName>
</protein>
<evidence type="ECO:0000256" key="3">
    <source>
        <dbReference type="ARBA" id="ARBA00022692"/>
    </source>
</evidence>
<keyword evidence="6" id="KW-1015">Disulfide bond</keyword>
<evidence type="ECO:0000313" key="9">
    <source>
        <dbReference type="RefSeq" id="XP_030626531.1"/>
    </source>
</evidence>
<evidence type="ECO:0000313" key="8">
    <source>
        <dbReference type="Proteomes" id="UP000504632"/>
    </source>
</evidence>
<feature type="disulfide bond" evidence="6">
    <location>
        <begin position="140"/>
        <end position="157"/>
    </location>
</feature>
<evidence type="ECO:0000256" key="7">
    <source>
        <dbReference type="SAM" id="Phobius"/>
    </source>
</evidence>
<dbReference type="OrthoDB" id="5982705at2759"/>
<keyword evidence="3 7" id="KW-0812">Transmembrane</keyword>
<name>A0A6J2V5Q0_CHACN</name>
<comment type="subcellular location">
    <subcellularLocation>
        <location evidence="1">Membrane</location>
        <topology evidence="1">Multi-pass membrane protein</topology>
    </subcellularLocation>
</comment>
<accession>A0A6J2V5Q0</accession>
<feature type="transmembrane region" description="Helical" evidence="7">
    <location>
        <begin position="45"/>
        <end position="68"/>
    </location>
</feature>
<feature type="transmembrane region" description="Helical" evidence="7">
    <location>
        <begin position="216"/>
        <end position="240"/>
    </location>
</feature>
<sequence>MAKANVCFKNIFIFFNTFFAVVGVVLIALTALGQLNSYEQLQNRMTGIVIMYIVGFAMVALASLGAYGAQKNSRCCLIVFLICMGIGTGLLLRAAVPVALAHSEVLSQVEGGLRRTVPLDEAPADNQWLAEEVQQRWNCCGVFTGYQDWGQKIPDSCLCTATDELEDNKCVETSSTSSSWMEFEERRYLDERSRKLVYSQPCGPKFMEYVETVYNIMLGILFGLAALALLGAIMSFVLIVQMRAPVITTPPIFMVNSQPPKYSELFNQD</sequence>
<comment type="similarity">
    <text evidence="2">Belongs to the tetraspanin (TM4SF) family.</text>
</comment>
<keyword evidence="8" id="KW-1185">Reference proteome</keyword>
<proteinExistence type="inferred from homology"/>
<reference evidence="9" key="1">
    <citation type="submission" date="2025-08" db="UniProtKB">
        <authorList>
            <consortium name="RefSeq"/>
        </authorList>
    </citation>
    <scope>IDENTIFICATION</scope>
</reference>
<dbReference type="Proteomes" id="UP000504632">
    <property type="component" value="Chromosome 1"/>
</dbReference>
<dbReference type="GO" id="GO:0005886">
    <property type="term" value="C:plasma membrane"/>
    <property type="evidence" value="ECO:0007669"/>
    <property type="project" value="TreeGrafter"/>
</dbReference>
<keyword evidence="4 7" id="KW-1133">Transmembrane helix</keyword>
<dbReference type="PANTHER" id="PTHR19282">
    <property type="entry name" value="TETRASPANIN"/>
    <property type="match status" value="1"/>
</dbReference>
<organism evidence="8 9">
    <name type="scientific">Chanos chanos</name>
    <name type="common">Milkfish</name>
    <name type="synonym">Mugil chanos</name>
    <dbReference type="NCBI Taxonomy" id="29144"/>
    <lineage>
        <taxon>Eukaryota</taxon>
        <taxon>Metazoa</taxon>
        <taxon>Chordata</taxon>
        <taxon>Craniata</taxon>
        <taxon>Vertebrata</taxon>
        <taxon>Euteleostomi</taxon>
        <taxon>Actinopterygii</taxon>
        <taxon>Neopterygii</taxon>
        <taxon>Teleostei</taxon>
        <taxon>Ostariophysi</taxon>
        <taxon>Gonorynchiformes</taxon>
        <taxon>Chanidae</taxon>
        <taxon>Chanos</taxon>
    </lineage>
</organism>
<dbReference type="InterPro" id="IPR018499">
    <property type="entry name" value="Tetraspanin/Peripherin"/>
</dbReference>
<evidence type="ECO:0000256" key="5">
    <source>
        <dbReference type="ARBA" id="ARBA00023136"/>
    </source>
</evidence>
<evidence type="ECO:0000256" key="4">
    <source>
        <dbReference type="ARBA" id="ARBA00022989"/>
    </source>
</evidence>
<evidence type="ECO:0000256" key="1">
    <source>
        <dbReference type="ARBA" id="ARBA00004141"/>
    </source>
</evidence>
<dbReference type="GeneID" id="115809136"/>
<feature type="disulfide bond" evidence="6">
    <location>
        <begin position="139"/>
        <end position="170"/>
    </location>
</feature>
<dbReference type="PRINTS" id="PR00259">
    <property type="entry name" value="TMFOUR"/>
</dbReference>
<dbReference type="RefSeq" id="XP_030626531.1">
    <property type="nucleotide sequence ID" value="XM_030770671.1"/>
</dbReference>
<dbReference type="InterPro" id="IPR008952">
    <property type="entry name" value="Tetraspanin_EC2_sf"/>
</dbReference>
<feature type="transmembrane region" description="Helical" evidence="7">
    <location>
        <begin position="12"/>
        <end position="33"/>
    </location>
</feature>
<keyword evidence="5 7" id="KW-0472">Membrane</keyword>
<dbReference type="InterPro" id="IPR000301">
    <property type="entry name" value="Tetraspanin_animals"/>
</dbReference>
<dbReference type="Pfam" id="PF00335">
    <property type="entry name" value="Tetraspanin"/>
    <property type="match status" value="1"/>
</dbReference>
<dbReference type="InParanoid" id="A0A6J2V5Q0"/>